<organism evidence="1 2">
    <name type="scientific">Candidatus Marsarchaeota G2 archaeon BE_D</name>
    <dbReference type="NCBI Taxonomy" id="1978158"/>
    <lineage>
        <taxon>Archaea</taxon>
        <taxon>Candidatus Marsarchaeota</taxon>
        <taxon>Candidatus Marsarchaeota group 2</taxon>
    </lineage>
</organism>
<sequence>MMTTSSSSKLSALYRAFSQGACYFHNGKIIVDEVGKEIGRDSYVSFALRDYNDFQKHLRAFQKKAFFHNSSSAAIRKSAINTGILKEIKLSVDLFLFFSAIEQDYFTQGRCPIIFDGATLTRYRVHPYGSFEENITRLVKAIRRYVDDESLMLEHAKGAVRQLIMYMLIRDKLSLRAVPRKFLQGDPPYLAPRELLRWLGFAPVWYRNINLWGVTAAQVLPEALKLKALQLKYKREASSALNS</sequence>
<gene>
    <name evidence="1" type="ORF">B9Q04_18945</name>
</gene>
<proteinExistence type="predicted"/>
<dbReference type="AlphaFoldDB" id="A0A2R6C3G9"/>
<evidence type="ECO:0000313" key="2">
    <source>
        <dbReference type="Proteomes" id="UP000242015"/>
    </source>
</evidence>
<protein>
    <submittedName>
        <fullName evidence="1">Uncharacterized protein</fullName>
    </submittedName>
</protein>
<comment type="caution">
    <text evidence="1">The sequence shown here is derived from an EMBL/GenBank/DDBJ whole genome shotgun (WGS) entry which is preliminary data.</text>
</comment>
<reference evidence="1 2" key="1">
    <citation type="submission" date="2017-04" db="EMBL/GenBank/DDBJ databases">
        <title>Novel microbial lineages endemic to geothermal iron-oxide mats fill important gaps in the evolutionary history of Archaea.</title>
        <authorList>
            <person name="Jay Z.J."/>
            <person name="Beam J.P."/>
            <person name="Dlakic M."/>
            <person name="Rusch D.B."/>
            <person name="Kozubal M.A."/>
            <person name="Inskeep W.P."/>
        </authorList>
    </citation>
    <scope>NUCLEOTIDE SEQUENCE [LARGE SCALE GENOMIC DNA]</scope>
    <source>
        <strain evidence="1">BE_D</strain>
    </source>
</reference>
<evidence type="ECO:0000313" key="1">
    <source>
        <dbReference type="EMBL" id="PSO05437.1"/>
    </source>
</evidence>
<dbReference type="EMBL" id="NEXF01000672">
    <property type="protein sequence ID" value="PSO05437.1"/>
    <property type="molecule type" value="Genomic_DNA"/>
</dbReference>
<name>A0A2R6C3G9_9ARCH</name>
<accession>A0A2R6C3G9</accession>
<dbReference type="Proteomes" id="UP000242015">
    <property type="component" value="Unassembled WGS sequence"/>
</dbReference>